<proteinExistence type="predicted"/>
<reference evidence="1 2" key="1">
    <citation type="submission" date="2017-07" db="EMBL/GenBank/DDBJ databases">
        <title>Bifidobacterium novel species.</title>
        <authorList>
            <person name="Lugli G.A."/>
            <person name="Milani C."/>
            <person name="Duranti S."/>
            <person name="Mangifesta M."/>
        </authorList>
    </citation>
    <scope>NUCLEOTIDE SEQUENCE [LARGE SCALE GENOMIC DNA]</scope>
    <source>
        <strain evidence="2">Uis1B</strain>
    </source>
</reference>
<accession>A0A2N5J9I5</accession>
<dbReference type="RefSeq" id="WP_101616485.1">
    <property type="nucleotide sequence ID" value="NZ_NMWU01000021.1"/>
</dbReference>
<dbReference type="AlphaFoldDB" id="A0A2N5J9I5"/>
<dbReference type="Proteomes" id="UP000235050">
    <property type="component" value="Unassembled WGS sequence"/>
</dbReference>
<organism evidence="1 2">
    <name type="scientific">Bifidobacterium margollesii</name>
    <dbReference type="NCBI Taxonomy" id="2020964"/>
    <lineage>
        <taxon>Bacteria</taxon>
        <taxon>Bacillati</taxon>
        <taxon>Actinomycetota</taxon>
        <taxon>Actinomycetes</taxon>
        <taxon>Bifidobacteriales</taxon>
        <taxon>Bifidobacteriaceae</taxon>
        <taxon>Bifidobacterium</taxon>
    </lineage>
</organism>
<sequence>MIDFHTARLLTSWFIHVPLSDIAEVGLAGADGFITTCTSTNRPKINCDYYVDGKRAKAYYFWPDAPELVGLDIHFRSSMMTVRDDGGTEEGFRVFRAIFSKESTESLMERYADTLRRGVFNIEGGNPDLTDRELRKCLIWCIYYMKDIWDYKPSRFYRFRRKLFWTRVRITNKVLDFLLKPIWRFL</sequence>
<protein>
    <submittedName>
        <fullName evidence="1">Uncharacterized protein</fullName>
    </submittedName>
</protein>
<comment type="caution">
    <text evidence="1">The sequence shown here is derived from an EMBL/GenBank/DDBJ whole genome shotgun (WGS) entry which is preliminary data.</text>
</comment>
<evidence type="ECO:0000313" key="1">
    <source>
        <dbReference type="EMBL" id="PLS30873.1"/>
    </source>
</evidence>
<evidence type="ECO:0000313" key="2">
    <source>
        <dbReference type="Proteomes" id="UP000235050"/>
    </source>
</evidence>
<dbReference type="EMBL" id="NMWU01000021">
    <property type="protein sequence ID" value="PLS30873.1"/>
    <property type="molecule type" value="Genomic_DNA"/>
</dbReference>
<gene>
    <name evidence="1" type="ORF">Uis1B_1162</name>
</gene>
<name>A0A2N5J9I5_9BIFI</name>
<keyword evidence="2" id="KW-1185">Reference proteome</keyword>